<protein>
    <recommendedName>
        <fullName evidence="3 12">Ribokinase</fullName>
        <shortName evidence="12">RK</shortName>
        <ecNumber evidence="2 12">2.7.1.15</ecNumber>
    </recommendedName>
</protein>
<evidence type="ECO:0000256" key="1">
    <source>
        <dbReference type="ARBA" id="ARBA00005380"/>
    </source>
</evidence>
<feature type="binding site" evidence="12">
    <location>
        <position position="286"/>
    </location>
    <ligand>
        <name>K(+)</name>
        <dbReference type="ChEBI" id="CHEBI:29103"/>
    </ligand>
</feature>
<feature type="binding site" evidence="12">
    <location>
        <position position="249"/>
    </location>
    <ligand>
        <name>K(+)</name>
        <dbReference type="ChEBI" id="CHEBI:29103"/>
    </ligand>
</feature>
<reference evidence="14 15" key="1">
    <citation type="submission" date="2021-04" db="EMBL/GenBank/DDBJ databases">
        <authorList>
            <person name="Pira H."/>
            <person name="Risdian C."/>
            <person name="Wink J."/>
        </authorList>
    </citation>
    <scope>NUCLEOTIDE SEQUENCE [LARGE SCALE GENOMIC DNA]</scope>
    <source>
        <strain evidence="14 15">WH53</strain>
    </source>
</reference>
<feature type="binding site" evidence="12">
    <location>
        <position position="247"/>
    </location>
    <ligand>
        <name>K(+)</name>
        <dbReference type="ChEBI" id="CHEBI:29103"/>
    </ligand>
</feature>
<dbReference type="Pfam" id="PF00294">
    <property type="entry name" value="PfkB"/>
    <property type="match status" value="1"/>
</dbReference>
<dbReference type="Proteomes" id="UP000690515">
    <property type="component" value="Unassembled WGS sequence"/>
</dbReference>
<keyword evidence="12" id="KW-0963">Cytoplasm</keyword>
<dbReference type="InterPro" id="IPR011611">
    <property type="entry name" value="PfkB_dom"/>
</dbReference>
<dbReference type="RefSeq" id="WP_215819628.1">
    <property type="nucleotide sequence ID" value="NZ_JAGSOY010000020.1"/>
</dbReference>
<dbReference type="NCBIfam" id="TIGR02152">
    <property type="entry name" value="D_ribokin_bact"/>
    <property type="match status" value="1"/>
</dbReference>
<dbReference type="GO" id="GO:0004747">
    <property type="term" value="F:ribokinase activity"/>
    <property type="evidence" value="ECO:0007669"/>
    <property type="project" value="UniProtKB-EC"/>
</dbReference>
<feature type="binding site" evidence="12">
    <location>
        <begin position="221"/>
        <end position="226"/>
    </location>
    <ligand>
        <name>ATP</name>
        <dbReference type="ChEBI" id="CHEBI:30616"/>
    </ligand>
</feature>
<keyword evidence="15" id="KW-1185">Reference proteome</keyword>
<feature type="binding site" evidence="12">
    <location>
        <position position="288"/>
    </location>
    <ligand>
        <name>K(+)</name>
        <dbReference type="ChEBI" id="CHEBI:29103"/>
    </ligand>
</feature>
<comment type="catalytic activity">
    <reaction evidence="12">
        <text>D-ribose + ATP = D-ribose 5-phosphate + ADP + H(+)</text>
        <dbReference type="Rhea" id="RHEA:13697"/>
        <dbReference type="ChEBI" id="CHEBI:15378"/>
        <dbReference type="ChEBI" id="CHEBI:30616"/>
        <dbReference type="ChEBI" id="CHEBI:47013"/>
        <dbReference type="ChEBI" id="CHEBI:78346"/>
        <dbReference type="ChEBI" id="CHEBI:456216"/>
        <dbReference type="EC" id="2.7.1.15"/>
    </reaction>
</comment>
<keyword evidence="10 12" id="KW-0630">Potassium</keyword>
<dbReference type="CDD" id="cd01174">
    <property type="entry name" value="ribokinase"/>
    <property type="match status" value="1"/>
</dbReference>
<feature type="binding site" evidence="12">
    <location>
        <begin position="252"/>
        <end position="253"/>
    </location>
    <ligand>
        <name>ATP</name>
        <dbReference type="ChEBI" id="CHEBI:30616"/>
    </ligand>
</feature>
<comment type="caution">
    <text evidence="12">Lacks conserved residue(s) required for the propagation of feature annotation.</text>
</comment>
<dbReference type="HAMAP" id="MF_01987">
    <property type="entry name" value="Ribokinase"/>
    <property type="match status" value="1"/>
</dbReference>
<gene>
    <name evidence="12 14" type="primary">rbsK</name>
    <name evidence="14" type="ORF">KCG35_10390</name>
</gene>
<keyword evidence="7 12" id="KW-0418">Kinase</keyword>
<feature type="binding site" evidence="12">
    <location>
        <position position="185"/>
    </location>
    <ligand>
        <name>ATP</name>
        <dbReference type="ChEBI" id="CHEBI:30616"/>
    </ligand>
</feature>
<feature type="binding site" evidence="12">
    <location>
        <position position="253"/>
    </location>
    <ligand>
        <name>substrate</name>
    </ligand>
</feature>
<evidence type="ECO:0000256" key="10">
    <source>
        <dbReference type="ARBA" id="ARBA00022958"/>
    </source>
</evidence>
<accession>A0ABS5ZCI2</accession>
<feature type="binding site" evidence="12">
    <location>
        <begin position="12"/>
        <end position="14"/>
    </location>
    <ligand>
        <name>substrate</name>
    </ligand>
</feature>
<comment type="caution">
    <text evidence="14">The sequence shown here is derived from an EMBL/GenBank/DDBJ whole genome shotgun (WGS) entry which is preliminary data.</text>
</comment>
<evidence type="ECO:0000256" key="7">
    <source>
        <dbReference type="ARBA" id="ARBA00022777"/>
    </source>
</evidence>
<comment type="similarity">
    <text evidence="12">Belongs to the carbohydrate kinase PfkB family. Ribokinase subfamily.</text>
</comment>
<feature type="binding site" evidence="12">
    <location>
        <position position="283"/>
    </location>
    <ligand>
        <name>K(+)</name>
        <dbReference type="ChEBI" id="CHEBI:29103"/>
    </ligand>
</feature>
<dbReference type="SUPFAM" id="SSF53613">
    <property type="entry name" value="Ribokinase-like"/>
    <property type="match status" value="1"/>
</dbReference>
<comment type="pathway">
    <text evidence="12">Carbohydrate metabolism; D-ribose degradation; D-ribose 5-phosphate from beta-D-ribopyranose: step 2/2.</text>
</comment>
<comment type="subunit">
    <text evidence="12">Homodimer.</text>
</comment>
<organism evidence="14 15">
    <name type="scientific">Zooshikella harenae</name>
    <dbReference type="NCBI Taxonomy" id="2827238"/>
    <lineage>
        <taxon>Bacteria</taxon>
        <taxon>Pseudomonadati</taxon>
        <taxon>Pseudomonadota</taxon>
        <taxon>Gammaproteobacteria</taxon>
        <taxon>Oceanospirillales</taxon>
        <taxon>Zooshikellaceae</taxon>
        <taxon>Zooshikella</taxon>
    </lineage>
</organism>
<keyword evidence="6 12" id="KW-0547">Nucleotide-binding</keyword>
<name>A0ABS5ZCI2_9GAMM</name>
<dbReference type="PANTHER" id="PTHR10584">
    <property type="entry name" value="SUGAR KINASE"/>
    <property type="match status" value="1"/>
</dbReference>
<dbReference type="PROSITE" id="PS00584">
    <property type="entry name" value="PFKB_KINASES_2"/>
    <property type="match status" value="1"/>
</dbReference>
<evidence type="ECO:0000256" key="9">
    <source>
        <dbReference type="ARBA" id="ARBA00022842"/>
    </source>
</evidence>
<dbReference type="InterPro" id="IPR011877">
    <property type="entry name" value="Ribokinase"/>
</dbReference>
<keyword evidence="4 12" id="KW-0808">Transferase</keyword>
<evidence type="ECO:0000256" key="4">
    <source>
        <dbReference type="ARBA" id="ARBA00022679"/>
    </source>
</evidence>
<feature type="active site" description="Proton acceptor" evidence="12">
    <location>
        <position position="253"/>
    </location>
</feature>
<dbReference type="EC" id="2.7.1.15" evidence="2 12"/>
<dbReference type="Gene3D" id="3.40.1190.20">
    <property type="match status" value="1"/>
</dbReference>
<comment type="function">
    <text evidence="12">Catalyzes the phosphorylation of ribose at O-5 in a reaction requiring ATP and magnesium. The resulting D-ribose-5-phosphate can then be used either for sythesis of nucleotides, histidine, and tryptophan, or as a component of the pentose phosphate pathway.</text>
</comment>
<dbReference type="PRINTS" id="PR00990">
    <property type="entry name" value="RIBOKINASE"/>
</dbReference>
<dbReference type="EMBL" id="JAGSOY010000020">
    <property type="protein sequence ID" value="MBU2711468.1"/>
    <property type="molecule type" value="Genomic_DNA"/>
</dbReference>
<keyword evidence="9 12" id="KW-0460">Magnesium</keyword>
<evidence type="ECO:0000256" key="5">
    <source>
        <dbReference type="ARBA" id="ARBA00022723"/>
    </source>
</evidence>
<keyword evidence="5 12" id="KW-0479">Metal-binding</keyword>
<dbReference type="PANTHER" id="PTHR10584:SF166">
    <property type="entry name" value="RIBOKINASE"/>
    <property type="match status" value="1"/>
</dbReference>
<dbReference type="InterPro" id="IPR002139">
    <property type="entry name" value="Ribo/fructo_kinase"/>
</dbReference>
<keyword evidence="8 12" id="KW-0067">ATP-binding</keyword>
<sequence>MANTLWVLGSVNADHMLQVPYFPKPGETLAGDHYQLTGGGKGANQAVAAARLKGNVAFVACVGDDAVGHQFCHDFQTDGIDTNRVTAIKDVPTGTALILVNSQGENCIALHPGANSELTPSRIMPWLTELESVHTLLMQLETPIETVTLAAKAAQKQGVNVILNPAPAQPLNDELLSAVDIITPNETEASLLTGVKVNDIDSAKMAADMLHKKGISKVLITMGKAGVLFSHAGEQHYYPGFDVKTVDTTAAGDTFNGALAVALTEDLSMAEAIYLAQAAAAISVTRLGAQSAIPERAEVELYCKQQKA</sequence>
<evidence type="ECO:0000313" key="15">
    <source>
        <dbReference type="Proteomes" id="UP000690515"/>
    </source>
</evidence>
<evidence type="ECO:0000256" key="6">
    <source>
        <dbReference type="ARBA" id="ARBA00022741"/>
    </source>
</evidence>
<comment type="similarity">
    <text evidence="1">Belongs to the carbohydrate kinase pfkB family.</text>
</comment>
<evidence type="ECO:0000259" key="13">
    <source>
        <dbReference type="Pfam" id="PF00294"/>
    </source>
</evidence>
<feature type="domain" description="Carbohydrate kinase PfkB" evidence="13">
    <location>
        <begin position="5"/>
        <end position="295"/>
    </location>
</feature>
<feature type="binding site" evidence="12">
    <location>
        <position position="141"/>
    </location>
    <ligand>
        <name>substrate</name>
    </ligand>
</feature>
<evidence type="ECO:0000313" key="14">
    <source>
        <dbReference type="EMBL" id="MBU2711468.1"/>
    </source>
</evidence>
<comment type="activity regulation">
    <text evidence="12">Activated by a monovalent cation that binds near, but not in, the active site. The most likely occupant of the site in vivo is potassium. Ion binding induces a conformational change that may alter substrate affinity.</text>
</comment>
<dbReference type="NCBIfam" id="NF008353">
    <property type="entry name" value="PRK11142.1"/>
    <property type="match status" value="1"/>
</dbReference>
<evidence type="ECO:0000256" key="2">
    <source>
        <dbReference type="ARBA" id="ARBA00012035"/>
    </source>
</evidence>
<evidence type="ECO:0000256" key="12">
    <source>
        <dbReference type="HAMAP-Rule" id="MF_01987"/>
    </source>
</evidence>
<comment type="cofactor">
    <cofactor evidence="12">
        <name>Mg(2+)</name>
        <dbReference type="ChEBI" id="CHEBI:18420"/>
    </cofactor>
    <text evidence="12">Requires a divalent cation, most likely magnesium in vivo, as an electrophilic catalyst to aid phosphoryl group transfer. It is the chelate of the metal and the nucleotide that is the actual substrate.</text>
</comment>
<keyword evidence="11 12" id="KW-0119">Carbohydrate metabolism</keyword>
<proteinExistence type="inferred from homology"/>
<evidence type="ECO:0000256" key="11">
    <source>
        <dbReference type="ARBA" id="ARBA00023277"/>
    </source>
</evidence>
<feature type="binding site" evidence="12">
    <location>
        <begin position="40"/>
        <end position="44"/>
    </location>
    <ligand>
        <name>substrate</name>
    </ligand>
</feature>
<comment type="subcellular location">
    <subcellularLocation>
        <location evidence="12">Cytoplasm</location>
    </subcellularLocation>
</comment>
<evidence type="ECO:0000256" key="3">
    <source>
        <dbReference type="ARBA" id="ARBA00016943"/>
    </source>
</evidence>
<evidence type="ECO:0000256" key="8">
    <source>
        <dbReference type="ARBA" id="ARBA00022840"/>
    </source>
</evidence>
<dbReference type="InterPro" id="IPR002173">
    <property type="entry name" value="Carboh/pur_kinase_PfkB_CS"/>
</dbReference>
<dbReference type="InterPro" id="IPR029056">
    <property type="entry name" value="Ribokinase-like"/>
</dbReference>